<feature type="domain" description="Histidine kinase" evidence="10">
    <location>
        <begin position="404"/>
        <end position="618"/>
    </location>
</feature>
<dbReference type="Gene3D" id="1.10.287.130">
    <property type="match status" value="1"/>
</dbReference>
<feature type="transmembrane region" description="Helical" evidence="8">
    <location>
        <begin position="345"/>
        <end position="367"/>
    </location>
</feature>
<dbReference type="PROSITE" id="PS50005">
    <property type="entry name" value="TPR"/>
    <property type="match status" value="1"/>
</dbReference>
<keyword evidence="8" id="KW-0472">Membrane</keyword>
<dbReference type="InterPro" id="IPR050736">
    <property type="entry name" value="Sensor_HK_Regulatory"/>
</dbReference>
<keyword evidence="6" id="KW-0902">Two-component regulatory system</keyword>
<proteinExistence type="predicted"/>
<organism evidence="11 12">
    <name type="scientific">Deminuibacter soli</name>
    <dbReference type="NCBI Taxonomy" id="2291815"/>
    <lineage>
        <taxon>Bacteria</taxon>
        <taxon>Pseudomonadati</taxon>
        <taxon>Bacteroidota</taxon>
        <taxon>Chitinophagia</taxon>
        <taxon>Chitinophagales</taxon>
        <taxon>Chitinophagaceae</taxon>
        <taxon>Deminuibacter</taxon>
    </lineage>
</organism>
<dbReference type="SMART" id="SM00388">
    <property type="entry name" value="HisKA"/>
    <property type="match status" value="1"/>
</dbReference>
<evidence type="ECO:0000256" key="7">
    <source>
        <dbReference type="PROSITE-ProRule" id="PRU00339"/>
    </source>
</evidence>
<dbReference type="InterPro" id="IPR005467">
    <property type="entry name" value="His_kinase_dom"/>
</dbReference>
<dbReference type="Pfam" id="PF00512">
    <property type="entry name" value="HisKA"/>
    <property type="match status" value="1"/>
</dbReference>
<keyword evidence="9" id="KW-0732">Signal</keyword>
<dbReference type="SMART" id="SM00387">
    <property type="entry name" value="HATPase_c"/>
    <property type="match status" value="1"/>
</dbReference>
<evidence type="ECO:0000313" key="12">
    <source>
        <dbReference type="Proteomes" id="UP000261284"/>
    </source>
</evidence>
<comment type="catalytic activity">
    <reaction evidence="1">
        <text>ATP + protein L-histidine = ADP + protein N-phospho-L-histidine.</text>
        <dbReference type="EC" id="2.7.13.3"/>
    </reaction>
</comment>
<evidence type="ECO:0000256" key="3">
    <source>
        <dbReference type="ARBA" id="ARBA00022553"/>
    </source>
</evidence>
<feature type="signal peptide" evidence="9">
    <location>
        <begin position="1"/>
        <end position="19"/>
    </location>
</feature>
<evidence type="ECO:0000259" key="10">
    <source>
        <dbReference type="PROSITE" id="PS50109"/>
    </source>
</evidence>
<name>A0A3E1NJX2_9BACT</name>
<dbReference type="PANTHER" id="PTHR43711:SF1">
    <property type="entry name" value="HISTIDINE KINASE 1"/>
    <property type="match status" value="1"/>
</dbReference>
<dbReference type="AlphaFoldDB" id="A0A3E1NJX2"/>
<comment type="caution">
    <text evidence="11">The sequence shown here is derived from an EMBL/GenBank/DDBJ whole genome shotgun (WGS) entry which is preliminary data.</text>
</comment>
<feature type="repeat" description="TPR" evidence="7">
    <location>
        <begin position="80"/>
        <end position="113"/>
    </location>
</feature>
<dbReference type="InterPro" id="IPR036890">
    <property type="entry name" value="HATPase_C_sf"/>
</dbReference>
<dbReference type="InterPro" id="IPR011990">
    <property type="entry name" value="TPR-like_helical_dom_sf"/>
</dbReference>
<evidence type="ECO:0000313" key="11">
    <source>
        <dbReference type="EMBL" id="RFM28235.1"/>
    </source>
</evidence>
<dbReference type="PRINTS" id="PR00344">
    <property type="entry name" value="BCTRLSENSOR"/>
</dbReference>
<dbReference type="Proteomes" id="UP000261284">
    <property type="component" value="Unassembled WGS sequence"/>
</dbReference>
<dbReference type="Gene3D" id="1.25.40.10">
    <property type="entry name" value="Tetratricopeptide repeat domain"/>
    <property type="match status" value="1"/>
</dbReference>
<keyword evidence="5" id="KW-0418">Kinase</keyword>
<evidence type="ECO:0000256" key="2">
    <source>
        <dbReference type="ARBA" id="ARBA00012438"/>
    </source>
</evidence>
<dbReference type="PROSITE" id="PS50109">
    <property type="entry name" value="HIS_KIN"/>
    <property type="match status" value="1"/>
</dbReference>
<dbReference type="SMART" id="SM00028">
    <property type="entry name" value="TPR"/>
    <property type="match status" value="2"/>
</dbReference>
<dbReference type="RefSeq" id="WP_116847481.1">
    <property type="nucleotide sequence ID" value="NZ_QTJU01000003.1"/>
</dbReference>
<accession>A0A3E1NJX2</accession>
<dbReference type="InterPro" id="IPR019734">
    <property type="entry name" value="TPR_rpt"/>
</dbReference>
<evidence type="ECO:0000256" key="4">
    <source>
        <dbReference type="ARBA" id="ARBA00022679"/>
    </source>
</evidence>
<keyword evidence="3" id="KW-0597">Phosphoprotein</keyword>
<dbReference type="OrthoDB" id="1301080at2"/>
<keyword evidence="4" id="KW-0808">Transferase</keyword>
<dbReference type="InterPro" id="IPR003594">
    <property type="entry name" value="HATPase_dom"/>
</dbReference>
<dbReference type="Pfam" id="PF13424">
    <property type="entry name" value="TPR_12"/>
    <property type="match status" value="1"/>
</dbReference>
<dbReference type="EMBL" id="QTJU01000003">
    <property type="protein sequence ID" value="RFM28235.1"/>
    <property type="molecule type" value="Genomic_DNA"/>
</dbReference>
<evidence type="ECO:0000256" key="9">
    <source>
        <dbReference type="SAM" id="SignalP"/>
    </source>
</evidence>
<dbReference type="Gene3D" id="3.30.565.10">
    <property type="entry name" value="Histidine kinase-like ATPase, C-terminal domain"/>
    <property type="match status" value="1"/>
</dbReference>
<keyword evidence="8" id="KW-1133">Transmembrane helix</keyword>
<dbReference type="Pfam" id="PF02518">
    <property type="entry name" value="HATPase_c"/>
    <property type="match status" value="1"/>
</dbReference>
<dbReference type="CDD" id="cd00075">
    <property type="entry name" value="HATPase"/>
    <property type="match status" value="1"/>
</dbReference>
<dbReference type="EC" id="2.7.13.3" evidence="2"/>
<dbReference type="SUPFAM" id="SSF55874">
    <property type="entry name" value="ATPase domain of HSP90 chaperone/DNA topoisomerase II/histidine kinase"/>
    <property type="match status" value="1"/>
</dbReference>
<dbReference type="PANTHER" id="PTHR43711">
    <property type="entry name" value="TWO-COMPONENT HISTIDINE KINASE"/>
    <property type="match status" value="1"/>
</dbReference>
<feature type="chain" id="PRO_5017829562" description="histidine kinase" evidence="9">
    <location>
        <begin position="20"/>
        <end position="618"/>
    </location>
</feature>
<dbReference type="InterPro" id="IPR003661">
    <property type="entry name" value="HisK_dim/P_dom"/>
</dbReference>
<keyword evidence="12" id="KW-1185">Reference proteome</keyword>
<dbReference type="SUPFAM" id="SSF47384">
    <property type="entry name" value="Homodimeric domain of signal transducing histidine kinase"/>
    <property type="match status" value="1"/>
</dbReference>
<keyword evidence="7" id="KW-0802">TPR repeat</keyword>
<evidence type="ECO:0000256" key="5">
    <source>
        <dbReference type="ARBA" id="ARBA00022777"/>
    </source>
</evidence>
<reference evidence="11 12" key="1">
    <citation type="submission" date="2018-08" db="EMBL/GenBank/DDBJ databases">
        <title>Chitinophagaceae sp. K23C18032701, a novel bacterium isolated from forest soil.</title>
        <authorList>
            <person name="Wang C."/>
        </authorList>
    </citation>
    <scope>NUCLEOTIDE SEQUENCE [LARGE SCALE GENOMIC DNA]</scope>
    <source>
        <strain evidence="11 12">K23C18032701</strain>
    </source>
</reference>
<dbReference type="SUPFAM" id="SSF48452">
    <property type="entry name" value="TPR-like"/>
    <property type="match status" value="1"/>
</dbReference>
<protein>
    <recommendedName>
        <fullName evidence="2">histidine kinase</fullName>
        <ecNumber evidence="2">2.7.13.3</ecNumber>
    </recommendedName>
</protein>
<dbReference type="InterPro" id="IPR004358">
    <property type="entry name" value="Sig_transdc_His_kin-like_C"/>
</dbReference>
<evidence type="ECO:0000256" key="8">
    <source>
        <dbReference type="SAM" id="Phobius"/>
    </source>
</evidence>
<sequence length="618" mass="70187">MRYFVPMFCCLLLWLGATAQNNVIPQLHAALHTAGDSVTYVNTLNKLGMILYESNVDSTFYYARIARAVADRLNYNCGKAGALNNLGIVYEMKGDQQLAQRYYNDAYRLYRQAGDSANMVQVTMNIGLVYSDGGEHAKAVAFLRRAMSMGRHLRRDSIMSLVLANYMSIYTDSIPRDSLFPYLNQAKAIATRYKDQRVLVFLDQVAGLFYLRTGQQEKGIALLQAGVNKALSMNLYYLSLDVILQLGDLFSVSDTAKATGYYHQALDIAQAKGYHLYAELAAQRLYNFYSSVQSADVHQYAALLLQLYQEDAMFRTKSGVDYIDYALQEDALAAYQNTSHYRMRLILILSALVIVMAILIFFILRLYKLKQQHNNTLEALNESEKVRNEQLQANHAFNNRLISLLAHDFRQPLNMVKGLAQLLLNYNDLSPQEMRTLVRSMEETSDVTLDIFENILQWIRRQLSGFTYQPEILNLHELVHEAMQPFKTLSEQFGITIINEVSPSLNIKADRELVQFIHRNFIHNAIKFSPEQSTIRIQASNNNGEVIVQVADEGNGIPPEKLQGLFDFKAELRYNNGKEKGAGVALMICKDFTEKMRGRIWAENGNPKGAVFCYALVA</sequence>
<gene>
    <name evidence="11" type="ORF">DXN05_12005</name>
</gene>
<evidence type="ECO:0000256" key="6">
    <source>
        <dbReference type="ARBA" id="ARBA00023012"/>
    </source>
</evidence>
<dbReference type="GO" id="GO:0000155">
    <property type="term" value="F:phosphorelay sensor kinase activity"/>
    <property type="evidence" value="ECO:0007669"/>
    <property type="project" value="InterPro"/>
</dbReference>
<keyword evidence="8" id="KW-0812">Transmembrane</keyword>
<evidence type="ECO:0000256" key="1">
    <source>
        <dbReference type="ARBA" id="ARBA00000085"/>
    </source>
</evidence>
<dbReference type="CDD" id="cd00082">
    <property type="entry name" value="HisKA"/>
    <property type="match status" value="1"/>
</dbReference>
<dbReference type="InterPro" id="IPR036097">
    <property type="entry name" value="HisK_dim/P_sf"/>
</dbReference>